<proteinExistence type="inferred from homology"/>
<dbReference type="GO" id="GO:0009306">
    <property type="term" value="P:protein secretion"/>
    <property type="evidence" value="ECO:0007669"/>
    <property type="project" value="InterPro"/>
</dbReference>
<comment type="similarity">
    <text evidence="1">Belongs to the FliN/MopA/SpaO family.</text>
</comment>
<dbReference type="SUPFAM" id="SSF101801">
    <property type="entry name" value="Surface presentation of antigens (SPOA)"/>
    <property type="match status" value="1"/>
</dbReference>
<dbReference type="InterPro" id="IPR001543">
    <property type="entry name" value="FliN-like_C"/>
</dbReference>
<evidence type="ECO:0000256" key="1">
    <source>
        <dbReference type="ARBA" id="ARBA00009226"/>
    </source>
</evidence>
<reference evidence="6 7" key="1">
    <citation type="submission" date="2013-10" db="EMBL/GenBank/DDBJ databases">
        <title>Draft genomes and the virulence plasmids of Sd1617 vaccine constructs: WRSd3 and WRSd5.</title>
        <authorList>
            <person name="Aksomboon Vongsawan A."/>
            <person name="Venkatesan M.M."/>
            <person name="Vaisvil B."/>
            <person name="Emel G."/>
            <person name="Kepatral V."/>
            <person name="Sethabutr O."/>
            <person name="Serichantalergs O."/>
            <person name="Mason C."/>
        </authorList>
    </citation>
    <scope>NUCLEOTIDE SEQUENCE [LARGE SCALE GENOMIC DNA]</scope>
    <source>
        <strain evidence="6 7">WRSd3</strain>
    </source>
</reference>
<dbReference type="RefSeq" id="WP_000944986.1">
    <property type="nucleotide sequence ID" value="NZ_AXUT01000286.1"/>
</dbReference>
<gene>
    <name evidence="6" type="ORF">WRSd3_03248</name>
</gene>
<dbReference type="InterPro" id="IPR058805">
    <property type="entry name" value="SpaO_FliMN_C_rel"/>
</dbReference>
<keyword evidence="3" id="KW-0843">Virulence</keyword>
<evidence type="ECO:0000313" key="6">
    <source>
        <dbReference type="EMBL" id="ESU77957.1"/>
    </source>
</evidence>
<dbReference type="InterPro" id="IPR036429">
    <property type="entry name" value="SpoA-like_sf"/>
</dbReference>
<dbReference type="AlphaFoldDB" id="A0A090NDH5"/>
<protein>
    <recommendedName>
        <fullName evidence="2">Surface presentation of antigens protein SpaO</fullName>
    </recommendedName>
</protein>
<evidence type="ECO:0000259" key="5">
    <source>
        <dbReference type="Pfam" id="PF26304"/>
    </source>
</evidence>
<organism evidence="6 7">
    <name type="scientific">Shigella dysenteriae WRSd3</name>
    <dbReference type="NCBI Taxonomy" id="1401327"/>
    <lineage>
        <taxon>Bacteria</taxon>
        <taxon>Pseudomonadati</taxon>
        <taxon>Pseudomonadota</taxon>
        <taxon>Gammaproteobacteria</taxon>
        <taxon>Enterobacterales</taxon>
        <taxon>Enterobacteriaceae</taxon>
        <taxon>Shigella</taxon>
    </lineage>
</organism>
<evidence type="ECO:0000259" key="4">
    <source>
        <dbReference type="Pfam" id="PF01052"/>
    </source>
</evidence>
<feature type="domain" description="SpaO FliM/N C-terminal related" evidence="5">
    <location>
        <begin position="142"/>
        <end position="206"/>
    </location>
</feature>
<comment type="caution">
    <text evidence="6">The sequence shown here is derived from an EMBL/GenBank/DDBJ whole genome shotgun (WGS) entry which is preliminary data.</text>
</comment>
<dbReference type="EMBL" id="AXUT01000286">
    <property type="protein sequence ID" value="ESU77957.1"/>
    <property type="molecule type" value="Genomic_DNA"/>
</dbReference>
<feature type="domain" description="Flagellar motor switch protein FliN-like C-terminal" evidence="4">
    <location>
        <begin position="222"/>
        <end position="289"/>
    </location>
</feature>
<dbReference type="PRINTS" id="PR01339">
    <property type="entry name" value="TYPE3OMOPROT"/>
</dbReference>
<dbReference type="Pfam" id="PF26304">
    <property type="entry name" value="FliMN_C_rel"/>
    <property type="match status" value="1"/>
</dbReference>
<dbReference type="Proteomes" id="UP000017944">
    <property type="component" value="Unassembled WGS sequence"/>
</dbReference>
<evidence type="ECO:0000256" key="2">
    <source>
        <dbReference type="ARBA" id="ARBA00021925"/>
    </source>
</evidence>
<dbReference type="Pfam" id="PF01052">
    <property type="entry name" value="FliMN_C"/>
    <property type="match status" value="1"/>
</dbReference>
<dbReference type="Gene3D" id="2.30.330.10">
    <property type="entry name" value="SpoA-like"/>
    <property type="match status" value="1"/>
</dbReference>
<dbReference type="InterPro" id="IPR003283">
    <property type="entry name" value="T3SS_OMP_SpaO"/>
</dbReference>
<sequence>MLRLKHFDANEKLQILYAKQLCERFAIQTFKNKFTGSESLVTLTSVCGDWVIRIDTLSFLKKKYEVFSGFSTQESLLHLSKCVFIESSSVFSIPELSDKITFRITNEIQFATTGSHLCCFSSSLGIIYLDKMPVLRNQVSLDLLHHLLEFCLGSSNVRLATLKRIRTGDIIIVQKLYNLLLCNQVIIGDYIVNDNNEAKINLSESNGESDHTEVSLALFNYDDINVKVDFILLEKKMTINELKMYVENELFKFPDDIVKHVNIKVNGSLVGHGELVSIEDGYGIEISSWMVKE</sequence>
<evidence type="ECO:0000313" key="7">
    <source>
        <dbReference type="Proteomes" id="UP000017944"/>
    </source>
</evidence>
<accession>A0A090NDH5</accession>
<dbReference type="PATRIC" id="fig|1401327.3.peg.3012"/>
<evidence type="ECO:0000256" key="3">
    <source>
        <dbReference type="ARBA" id="ARBA00023026"/>
    </source>
</evidence>
<name>A0A090NDH5_SHIDY</name>